<reference evidence="2" key="1">
    <citation type="submission" date="2024-04" db="EMBL/GenBank/DDBJ databases">
        <title>Phylogenomic analyses of a clade within the roseobacter group suggest taxonomic reassignments of species of the genera Aestuariivita, Citreicella, Loktanella, Nautella, Pelagibaca, Ruegeria, Thalassobius, Thiobacimonas and Tropicibacter, and the proposal o.</title>
        <authorList>
            <person name="Jeon C.O."/>
        </authorList>
    </citation>
    <scope>NUCLEOTIDE SEQUENCE [LARGE SCALE GENOMIC DNA]</scope>
    <source>
        <strain evidence="2">BS5-3</strain>
    </source>
</reference>
<evidence type="ECO:0000313" key="1">
    <source>
        <dbReference type="EMBL" id="WZC47930.1"/>
    </source>
</evidence>
<organism evidence="1 2">
    <name type="scientific">Yoonia phaeophyticola</name>
    <dbReference type="NCBI Taxonomy" id="3137369"/>
    <lineage>
        <taxon>Bacteria</taxon>
        <taxon>Pseudomonadati</taxon>
        <taxon>Pseudomonadota</taxon>
        <taxon>Alphaproteobacteria</taxon>
        <taxon>Rhodobacterales</taxon>
        <taxon>Paracoccaceae</taxon>
        <taxon>Yoonia</taxon>
    </lineage>
</organism>
<name>A0ABZ2V208_9RHOB</name>
<dbReference type="EMBL" id="CP150951">
    <property type="protein sequence ID" value="WZC47930.1"/>
    <property type="molecule type" value="Genomic_DNA"/>
</dbReference>
<dbReference type="Proteomes" id="UP001440612">
    <property type="component" value="Chromosome"/>
</dbReference>
<evidence type="ECO:0000313" key="2">
    <source>
        <dbReference type="Proteomes" id="UP001440612"/>
    </source>
</evidence>
<evidence type="ECO:0008006" key="3">
    <source>
        <dbReference type="Google" id="ProtNLM"/>
    </source>
</evidence>
<dbReference type="RefSeq" id="WP_341366050.1">
    <property type="nucleotide sequence ID" value="NZ_CP150951.2"/>
</dbReference>
<keyword evidence="2" id="KW-1185">Reference proteome</keyword>
<sequence length="270" mass="29962">MTKKDRTTLKAYFRDGALPTAEHYRDLIDSGVNQIDDGYAKTATDGLRLTSVGGSERLLSLFESLSAEYPAWVIDHGKDDSSLHFKRGGDQNADAPGVSFSPEGRLGVHTQTPDWHLDVNGVARMRGRIGFATEGTPEVPADGGWHTILSGLTGCHAFEITAGAGGQPGKGRYALLHAIAMNAYHPRNWILNRLFGRRRIKAQTAVYGSYADRIRLRWVAEKAPHSYRLEMRTNAHFGKDKTIRYYLTQLWFDPTMEGSRGGPTRDSEVI</sequence>
<proteinExistence type="predicted"/>
<protein>
    <recommendedName>
        <fullName evidence="3">Adhesin</fullName>
    </recommendedName>
</protein>
<gene>
    <name evidence="1" type="ORF">AABB29_13675</name>
</gene>
<accession>A0ABZ2V208</accession>